<evidence type="ECO:0000256" key="2">
    <source>
        <dbReference type="ARBA" id="ARBA00022729"/>
    </source>
</evidence>
<dbReference type="AlphaFoldDB" id="A0A3S5GXT7"/>
<dbReference type="SUPFAM" id="SSF53474">
    <property type="entry name" value="alpha/beta-Hydrolases"/>
    <property type="match status" value="1"/>
</dbReference>
<accession>A0A3S5GXT7</accession>
<evidence type="ECO:0000256" key="3">
    <source>
        <dbReference type="ARBA" id="ARBA00022801"/>
    </source>
</evidence>
<dbReference type="InterPro" id="IPR029058">
    <property type="entry name" value="AB_hydrolase_fold"/>
</dbReference>
<dbReference type="Pfam" id="PF05576">
    <property type="entry name" value="Peptidase_S37"/>
    <property type="match status" value="1"/>
</dbReference>
<name>A0A3S5GXT7_9BACT</name>
<evidence type="ECO:0000313" key="4">
    <source>
        <dbReference type="EMBL" id="AYM53991.1"/>
    </source>
</evidence>
<organism evidence="4">
    <name type="scientific">Pyxidicoccus sp</name>
    <dbReference type="NCBI Taxonomy" id="2023737"/>
    <lineage>
        <taxon>Bacteria</taxon>
        <taxon>Pseudomonadati</taxon>
        <taxon>Myxococcota</taxon>
        <taxon>Myxococcia</taxon>
        <taxon>Myxococcales</taxon>
        <taxon>Cystobacterineae</taxon>
        <taxon>Myxococcaceae</taxon>
        <taxon>Pyxidicoccus</taxon>
    </lineage>
</organism>
<proteinExistence type="predicted"/>
<dbReference type="GO" id="GO:0006508">
    <property type="term" value="P:proteolysis"/>
    <property type="evidence" value="ECO:0007669"/>
    <property type="project" value="UniProtKB-KW"/>
</dbReference>
<keyword evidence="4" id="KW-0449">Lipoprotein</keyword>
<dbReference type="GO" id="GO:0008239">
    <property type="term" value="F:dipeptidyl-peptidase activity"/>
    <property type="evidence" value="ECO:0007669"/>
    <property type="project" value="TreeGrafter"/>
</dbReference>
<reference evidence="4" key="1">
    <citation type="journal article" date="2018" name="J. Ind. Microbiol. Biotechnol.">
        <title>Genome mining reveals uncommon alkylpyrones as type III PKS products from myxobacteria.</title>
        <authorList>
            <person name="Hug J.J."/>
            <person name="Panter F."/>
            <person name="Krug D."/>
            <person name="Muller R."/>
        </authorList>
    </citation>
    <scope>NUCLEOTIDE SEQUENCE</scope>
    <source>
        <strain evidence="4">MCy9557</strain>
    </source>
</reference>
<keyword evidence="1" id="KW-0645">Protease</keyword>
<dbReference type="PROSITE" id="PS51257">
    <property type="entry name" value="PROKAR_LIPOPROTEIN"/>
    <property type="match status" value="1"/>
</dbReference>
<dbReference type="Gene3D" id="3.40.50.1820">
    <property type="entry name" value="alpha/beta hydrolase"/>
    <property type="match status" value="1"/>
</dbReference>
<dbReference type="PANTHER" id="PTHR11010">
    <property type="entry name" value="PROTEASE S28 PRO-X CARBOXYPEPTIDASE-RELATED"/>
    <property type="match status" value="1"/>
</dbReference>
<evidence type="ECO:0000256" key="1">
    <source>
        <dbReference type="ARBA" id="ARBA00022670"/>
    </source>
</evidence>
<keyword evidence="3" id="KW-0378">Hydrolase</keyword>
<dbReference type="EMBL" id="MH908914">
    <property type="protein sequence ID" value="AYM53991.1"/>
    <property type="molecule type" value="Genomic_DNA"/>
</dbReference>
<keyword evidence="2" id="KW-0732">Signal</keyword>
<protein>
    <submittedName>
        <fullName evidence="4">Lipoprotein</fullName>
    </submittedName>
</protein>
<dbReference type="PANTHER" id="PTHR11010:SF38">
    <property type="entry name" value="LYSOSOMAL PRO-X CARBOXYPEPTIDASE"/>
    <property type="match status" value="1"/>
</dbReference>
<dbReference type="ESTHER" id="9delt-a0a3s5gxt7">
    <property type="family name" value="Peptidase_S37"/>
</dbReference>
<dbReference type="InterPro" id="IPR008761">
    <property type="entry name" value="Peptidase_S37"/>
</dbReference>
<sequence>MKQIRMAVSARVGGLLTALLLTQACGGEVPVPSEPVAPEATARATSRLESEDILTQLQSVPGLYVLDERVSPFPGTRFFNLAFQLPADHRHPDGEQFYLYATLLHRSVEAPMVVYSGGYMLNTRPSQYEPTALLGGNQLSLEHRFFGYSRPLSNDWSLLRIEQVAGDCHRVIQALKPLYSGRWMTTGGSKGGKTAVYHRYFYPDDVDATVAYVAPDTRGLHDLRYALFLNRVGSEDCRARLRAFQREALRRREELLPHLEDLSATTGYGFNVLSPDRTLEFGTVELPFYFWQYGNASWCDTIPAPGASSNELFAFLDGVDDLVYTYADELLDSYAGYYHQAATELGWPSYPTLHLLPLLRYPGQNVPQAYLTFPVGARHNPLPTLRASHYAWSRGERMMFIDGENDPWSATHFDVRERNDSYRFVVPDGNHSNSRILRLPEPERTLALERLFSWMGVSPATPAAARGAAPVWVDEASLGDIAPIVERRVPALVR</sequence>